<dbReference type="GO" id="GO:0006312">
    <property type="term" value="P:mitotic recombination"/>
    <property type="evidence" value="ECO:0007669"/>
    <property type="project" value="TreeGrafter"/>
</dbReference>
<dbReference type="PROSITE" id="PS00486">
    <property type="entry name" value="DNA_MISMATCH_REPAIR_2"/>
    <property type="match status" value="1"/>
</dbReference>
<comment type="similarity">
    <text evidence="2">Belongs to the DNA mismatch repair MutS family.</text>
</comment>
<dbReference type="InterPro" id="IPR016151">
    <property type="entry name" value="DNA_mismatch_repair_MutS_N"/>
</dbReference>
<keyword evidence="9" id="KW-0175">Coiled coil</keyword>
<sequence>MTEQTSERPSLELDNKSEQGFCSTFKALPEKDPNTIRVFERSGGEFYSVHGEDALYIANIFYKTTTVLKYLGGPAGSNKSLPSCTLSRTNAEIFLRDALLKYNLKIEIWFQDSDKKSIPASYPWTLKINASPGNLQKVEDMLFSNTDISESSTIMAVQLKTSGSEKVLGVAYIDASQRTIGVCEFVDNDAYSLLESLIVQLSVKECLIQANENTKNHELSEIYKTILRCNTVATEAKRGMYDTSDLEQDLNRLLGEENSVATKHEFDLKASMSSVAALLKYLSLLSDDSNFGNYTLHEHKLSQFMKLDAAAVEALNLVPTNEDEKRQDLIQIFYDDMSIRDTLKNTHMRSVPDLRRMTKRFKSGKGSLQDMVRIYQVVIKLPALISALEDADTDTQLLQDIFIKPFKDCSEKLQKLQELVETTIDMEMLDRHEFIVKPDFDQNLQDIKQNMDRALNEMSDEHVKVADRLNLEEASRIRNKKAQYIELTTQKNGVYFTTPAFREFSQEYKDLSKSYEKAQSALVKEVLGIVNTYCPMLEIANGIFAHLDVICSLAEASATAPIPYVRPKITEGDQFILNESRHPCIEVQEGVSFIPNDVKMIRGKSEFEIITGPNMGGKSTYIRQIGAIALMAQVGCFVPCAEAEICIFDCVLARVGAGDAQLKGVSTFMAEMLEMSSILKTATRKSLIIVDELGRGTSTYDGFGLAWAISEHIITKLGSFCLFATHFHELTTLAKKYPGVHNLNVTAYIGPGMDAHSAYQTDYLTIVGVCEQSFGIHVAELANFPGSVVRLSKKKAEELEEFENKASGTPDKDTSIISKTQPSNSNKDSHPHSGSTIAKGNEFIEDFLREFASTPNLKTLSPESLTNRVDELLQKHSQTIQDNSWLREIIDTL</sequence>
<dbReference type="Pfam" id="PF05192">
    <property type="entry name" value="MutS_III"/>
    <property type="match status" value="1"/>
</dbReference>
<dbReference type="OrthoDB" id="295033at2759"/>
<dbReference type="AlphaFoldDB" id="A0A9W8A8Z0"/>
<feature type="region of interest" description="Disordered" evidence="10">
    <location>
        <begin position="801"/>
        <end position="836"/>
    </location>
</feature>
<dbReference type="SMART" id="SM00534">
    <property type="entry name" value="MUTSac"/>
    <property type="match status" value="1"/>
</dbReference>
<evidence type="ECO:0000256" key="4">
    <source>
        <dbReference type="ARBA" id="ARBA00022763"/>
    </source>
</evidence>
<evidence type="ECO:0000256" key="8">
    <source>
        <dbReference type="ARBA" id="ARBA00023242"/>
    </source>
</evidence>
<dbReference type="FunFam" id="3.40.50.300:FF:005021">
    <property type="entry name" value="Predicted protein"/>
    <property type="match status" value="1"/>
</dbReference>
<keyword evidence="8" id="KW-0539">Nucleus</keyword>
<dbReference type="EMBL" id="JANBPU010000010">
    <property type="protein sequence ID" value="KAJ1920700.1"/>
    <property type="molecule type" value="Genomic_DNA"/>
</dbReference>
<evidence type="ECO:0000256" key="3">
    <source>
        <dbReference type="ARBA" id="ARBA00022741"/>
    </source>
</evidence>
<organism evidence="12 13">
    <name type="scientific">Mycoemilia scoparia</name>
    <dbReference type="NCBI Taxonomy" id="417184"/>
    <lineage>
        <taxon>Eukaryota</taxon>
        <taxon>Fungi</taxon>
        <taxon>Fungi incertae sedis</taxon>
        <taxon>Zoopagomycota</taxon>
        <taxon>Kickxellomycotina</taxon>
        <taxon>Kickxellomycetes</taxon>
        <taxon>Kickxellales</taxon>
        <taxon>Kickxellaceae</taxon>
        <taxon>Mycoemilia</taxon>
    </lineage>
</organism>
<dbReference type="InterPro" id="IPR036187">
    <property type="entry name" value="DNA_mismatch_repair_MutS_sf"/>
</dbReference>
<evidence type="ECO:0000256" key="5">
    <source>
        <dbReference type="ARBA" id="ARBA00022840"/>
    </source>
</evidence>
<keyword evidence="4" id="KW-0227">DNA damage</keyword>
<feature type="domain" description="DNA mismatch repair proteins mutS family" evidence="11">
    <location>
        <begin position="686"/>
        <end position="702"/>
    </location>
</feature>
<keyword evidence="6" id="KW-0238">DNA-binding</keyword>
<dbReference type="PANTHER" id="PTHR11361:SF35">
    <property type="entry name" value="DNA MISMATCH REPAIR PROTEIN MSH2"/>
    <property type="match status" value="1"/>
</dbReference>
<dbReference type="Proteomes" id="UP001150538">
    <property type="component" value="Unassembled WGS sequence"/>
</dbReference>
<gene>
    <name evidence="12" type="primary">msh2</name>
    <name evidence="12" type="ORF">H4219_001099</name>
</gene>
<dbReference type="SUPFAM" id="SSF52540">
    <property type="entry name" value="P-loop containing nucleoside triphosphate hydrolases"/>
    <property type="match status" value="1"/>
</dbReference>
<evidence type="ECO:0000256" key="10">
    <source>
        <dbReference type="SAM" id="MobiDB-lite"/>
    </source>
</evidence>
<proteinExistence type="inferred from homology"/>
<dbReference type="FunFam" id="3.30.420.110:FF:000002">
    <property type="entry name" value="DNA mismatch repair protein"/>
    <property type="match status" value="1"/>
</dbReference>
<dbReference type="Pfam" id="PF00488">
    <property type="entry name" value="MutS_V"/>
    <property type="match status" value="1"/>
</dbReference>
<dbReference type="PANTHER" id="PTHR11361">
    <property type="entry name" value="DNA MISMATCH REPAIR PROTEIN MUTS FAMILY MEMBER"/>
    <property type="match status" value="1"/>
</dbReference>
<keyword evidence="7" id="KW-0234">DNA repair</keyword>
<dbReference type="InterPro" id="IPR000432">
    <property type="entry name" value="DNA_mismatch_repair_MutS_C"/>
</dbReference>
<feature type="compositionally biased region" description="Polar residues" evidence="10">
    <location>
        <begin position="815"/>
        <end position="836"/>
    </location>
</feature>
<evidence type="ECO:0000313" key="13">
    <source>
        <dbReference type="Proteomes" id="UP001150538"/>
    </source>
</evidence>
<dbReference type="GO" id="GO:0032301">
    <property type="term" value="C:MutSalpha complex"/>
    <property type="evidence" value="ECO:0007669"/>
    <property type="project" value="TreeGrafter"/>
</dbReference>
<accession>A0A9W8A8Z0</accession>
<dbReference type="GO" id="GO:0030983">
    <property type="term" value="F:mismatched DNA binding"/>
    <property type="evidence" value="ECO:0007669"/>
    <property type="project" value="InterPro"/>
</dbReference>
<dbReference type="InterPro" id="IPR007860">
    <property type="entry name" value="DNA_mmatch_repair_MutS_con_dom"/>
</dbReference>
<dbReference type="InterPro" id="IPR027417">
    <property type="entry name" value="P-loop_NTPase"/>
</dbReference>
<reference evidence="12" key="1">
    <citation type="submission" date="2022-07" db="EMBL/GenBank/DDBJ databases">
        <title>Phylogenomic reconstructions and comparative analyses of Kickxellomycotina fungi.</title>
        <authorList>
            <person name="Reynolds N.K."/>
            <person name="Stajich J.E."/>
            <person name="Barry K."/>
            <person name="Grigoriev I.V."/>
            <person name="Crous P."/>
            <person name="Smith M.E."/>
        </authorList>
    </citation>
    <scope>NUCLEOTIDE SEQUENCE</scope>
    <source>
        <strain evidence="12">NBRC 100468</strain>
    </source>
</reference>
<dbReference type="GO" id="GO:0140664">
    <property type="term" value="F:ATP-dependent DNA damage sensor activity"/>
    <property type="evidence" value="ECO:0007669"/>
    <property type="project" value="InterPro"/>
</dbReference>
<feature type="coiled-coil region" evidence="9">
    <location>
        <begin position="437"/>
        <end position="464"/>
    </location>
</feature>
<evidence type="ECO:0000256" key="9">
    <source>
        <dbReference type="SAM" id="Coils"/>
    </source>
</evidence>
<dbReference type="Pfam" id="PF01624">
    <property type="entry name" value="MutS_I"/>
    <property type="match status" value="1"/>
</dbReference>
<dbReference type="SMART" id="SM00533">
    <property type="entry name" value="MUTSd"/>
    <property type="match status" value="1"/>
</dbReference>
<evidence type="ECO:0000256" key="6">
    <source>
        <dbReference type="ARBA" id="ARBA00023125"/>
    </source>
</evidence>
<comment type="caution">
    <text evidence="12">The sequence shown here is derived from an EMBL/GenBank/DDBJ whole genome shotgun (WGS) entry which is preliminary data.</text>
</comment>
<dbReference type="Gene3D" id="3.40.1170.10">
    <property type="entry name" value="DNA repair protein MutS, domain I"/>
    <property type="match status" value="1"/>
</dbReference>
<evidence type="ECO:0000313" key="12">
    <source>
        <dbReference type="EMBL" id="KAJ1920700.1"/>
    </source>
</evidence>
<comment type="subcellular location">
    <subcellularLocation>
        <location evidence="1">Nucleus</location>
    </subcellularLocation>
</comment>
<dbReference type="Gene3D" id="1.10.1420.10">
    <property type="match status" value="2"/>
</dbReference>
<dbReference type="SUPFAM" id="SSF48334">
    <property type="entry name" value="DNA repair protein MutS, domain III"/>
    <property type="match status" value="1"/>
</dbReference>
<dbReference type="InterPro" id="IPR036678">
    <property type="entry name" value="MutS_con_dom_sf"/>
</dbReference>
<keyword evidence="13" id="KW-1185">Reference proteome</keyword>
<dbReference type="InterPro" id="IPR045076">
    <property type="entry name" value="MutS"/>
</dbReference>
<dbReference type="InterPro" id="IPR007695">
    <property type="entry name" value="DNA_mismatch_repair_MutS-lik_N"/>
</dbReference>
<evidence type="ECO:0000256" key="2">
    <source>
        <dbReference type="ARBA" id="ARBA00006271"/>
    </source>
</evidence>
<evidence type="ECO:0000259" key="11">
    <source>
        <dbReference type="PROSITE" id="PS00486"/>
    </source>
</evidence>
<dbReference type="Gene3D" id="3.40.50.300">
    <property type="entry name" value="P-loop containing nucleotide triphosphate hydrolases"/>
    <property type="match status" value="1"/>
</dbReference>
<evidence type="ECO:0000256" key="1">
    <source>
        <dbReference type="ARBA" id="ARBA00004123"/>
    </source>
</evidence>
<keyword evidence="5" id="KW-0067">ATP-binding</keyword>
<keyword evidence="3" id="KW-0547">Nucleotide-binding</keyword>
<dbReference type="GO" id="GO:0006298">
    <property type="term" value="P:mismatch repair"/>
    <property type="evidence" value="ECO:0007669"/>
    <property type="project" value="InterPro"/>
</dbReference>
<dbReference type="InterPro" id="IPR011184">
    <property type="entry name" value="DNA_mismatch_repair_Msh2"/>
</dbReference>
<name>A0A9W8A8Z0_9FUNG</name>
<protein>
    <submittedName>
        <fullName evidence="12">MSH2 protein</fullName>
    </submittedName>
</protein>
<dbReference type="InterPro" id="IPR007696">
    <property type="entry name" value="DNA_mismatch_repair_MutS_core"/>
</dbReference>
<evidence type="ECO:0000256" key="7">
    <source>
        <dbReference type="ARBA" id="ARBA00023204"/>
    </source>
</evidence>
<dbReference type="GO" id="GO:0005524">
    <property type="term" value="F:ATP binding"/>
    <property type="evidence" value="ECO:0007669"/>
    <property type="project" value="UniProtKB-KW"/>
</dbReference>
<dbReference type="Pfam" id="PF05188">
    <property type="entry name" value="MutS_II"/>
    <property type="match status" value="1"/>
</dbReference>
<dbReference type="PIRSF" id="PIRSF005813">
    <property type="entry name" value="MSH2"/>
    <property type="match status" value="1"/>
</dbReference>
<dbReference type="SUPFAM" id="SSF53150">
    <property type="entry name" value="DNA repair protein MutS, domain II"/>
    <property type="match status" value="1"/>
</dbReference>
<dbReference type="Gene3D" id="3.30.420.110">
    <property type="entry name" value="MutS, connector domain"/>
    <property type="match status" value="1"/>
</dbReference>